<dbReference type="Proteomes" id="UP000000305">
    <property type="component" value="Unassembled WGS sequence"/>
</dbReference>
<evidence type="ECO:0000313" key="3">
    <source>
        <dbReference type="Proteomes" id="UP000000305"/>
    </source>
</evidence>
<name>E9I1R0_DAPPU</name>
<protein>
    <submittedName>
        <fullName evidence="2">Uncharacterized protein</fullName>
    </submittedName>
</protein>
<dbReference type="AlphaFoldDB" id="E9I1R0"/>
<evidence type="ECO:0000313" key="2">
    <source>
        <dbReference type="EMBL" id="EFX62069.1"/>
    </source>
</evidence>
<sequence>MGEAEEANKINSPHLKMAGFEDNKQDGLDVIFPGYYPDSLPVDLPENKTATAADPIRADGNSTAPKRKSTSGYPVDWSAVAELYYRSVDGGSRKSPPAPSS</sequence>
<feature type="region of interest" description="Disordered" evidence="1">
    <location>
        <begin position="42"/>
        <end position="72"/>
    </location>
</feature>
<reference evidence="2 3" key="1">
    <citation type="journal article" date="2011" name="Science">
        <title>The ecoresponsive genome of Daphnia pulex.</title>
        <authorList>
            <person name="Colbourne J.K."/>
            <person name="Pfrender M.E."/>
            <person name="Gilbert D."/>
            <person name="Thomas W.K."/>
            <person name="Tucker A."/>
            <person name="Oakley T.H."/>
            <person name="Tokishita S."/>
            <person name="Aerts A."/>
            <person name="Arnold G.J."/>
            <person name="Basu M.K."/>
            <person name="Bauer D.J."/>
            <person name="Caceres C.E."/>
            <person name="Carmel L."/>
            <person name="Casola C."/>
            <person name="Choi J.H."/>
            <person name="Detter J.C."/>
            <person name="Dong Q."/>
            <person name="Dusheyko S."/>
            <person name="Eads B.D."/>
            <person name="Frohlich T."/>
            <person name="Geiler-Samerotte K.A."/>
            <person name="Gerlach D."/>
            <person name="Hatcher P."/>
            <person name="Jogdeo S."/>
            <person name="Krijgsveld J."/>
            <person name="Kriventseva E.V."/>
            <person name="Kultz D."/>
            <person name="Laforsch C."/>
            <person name="Lindquist E."/>
            <person name="Lopez J."/>
            <person name="Manak J.R."/>
            <person name="Muller J."/>
            <person name="Pangilinan J."/>
            <person name="Patwardhan R.P."/>
            <person name="Pitluck S."/>
            <person name="Pritham E.J."/>
            <person name="Rechtsteiner A."/>
            <person name="Rho M."/>
            <person name="Rogozin I.B."/>
            <person name="Sakarya O."/>
            <person name="Salamov A."/>
            <person name="Schaack S."/>
            <person name="Shapiro H."/>
            <person name="Shiga Y."/>
            <person name="Skalitzky C."/>
            <person name="Smith Z."/>
            <person name="Souvorov A."/>
            <person name="Sung W."/>
            <person name="Tang Z."/>
            <person name="Tsuchiya D."/>
            <person name="Tu H."/>
            <person name="Vos H."/>
            <person name="Wang M."/>
            <person name="Wolf Y.I."/>
            <person name="Yamagata H."/>
            <person name="Yamada T."/>
            <person name="Ye Y."/>
            <person name="Shaw J.R."/>
            <person name="Andrews J."/>
            <person name="Crease T.J."/>
            <person name="Tang H."/>
            <person name="Lucas S.M."/>
            <person name="Robertson H.M."/>
            <person name="Bork P."/>
            <person name="Koonin E.V."/>
            <person name="Zdobnov E.M."/>
            <person name="Grigoriev I.V."/>
            <person name="Lynch M."/>
            <person name="Boore J.L."/>
        </authorList>
    </citation>
    <scope>NUCLEOTIDE SEQUENCE [LARGE SCALE GENOMIC DNA]</scope>
</reference>
<organism evidence="2 3">
    <name type="scientific">Daphnia pulex</name>
    <name type="common">Water flea</name>
    <dbReference type="NCBI Taxonomy" id="6669"/>
    <lineage>
        <taxon>Eukaryota</taxon>
        <taxon>Metazoa</taxon>
        <taxon>Ecdysozoa</taxon>
        <taxon>Arthropoda</taxon>
        <taxon>Crustacea</taxon>
        <taxon>Branchiopoda</taxon>
        <taxon>Diplostraca</taxon>
        <taxon>Cladocera</taxon>
        <taxon>Anomopoda</taxon>
        <taxon>Daphniidae</taxon>
        <taxon>Daphnia</taxon>
    </lineage>
</organism>
<dbReference type="EMBL" id="GL733855">
    <property type="protein sequence ID" value="EFX62069.1"/>
    <property type="molecule type" value="Genomic_DNA"/>
</dbReference>
<dbReference type="HOGENOM" id="CLU_2294430_0_0_1"/>
<gene>
    <name evidence="2" type="ORF">DAPPUDRAFT_120557</name>
</gene>
<evidence type="ECO:0000256" key="1">
    <source>
        <dbReference type="SAM" id="MobiDB-lite"/>
    </source>
</evidence>
<keyword evidence="3" id="KW-1185">Reference proteome</keyword>
<dbReference type="KEGG" id="dpx:DAPPUDRAFT_120557"/>
<proteinExistence type="predicted"/>
<dbReference type="OrthoDB" id="6395461at2759"/>
<accession>E9I1R0</accession>
<dbReference type="InParanoid" id="E9I1R0"/>